<dbReference type="Gene3D" id="3.30.9.10">
    <property type="entry name" value="D-Amino Acid Oxidase, subunit A, domain 2"/>
    <property type="match status" value="1"/>
</dbReference>
<dbReference type="GeneID" id="35870212"/>
<protein>
    <submittedName>
        <fullName evidence="7">L-2-hydroxyglutarate oxidase</fullName>
    </submittedName>
</protein>
<dbReference type="PANTHER" id="PTHR43104:SF2">
    <property type="entry name" value="L-2-HYDROXYGLUTARATE DEHYDROGENASE, MITOCHONDRIAL"/>
    <property type="match status" value="1"/>
</dbReference>
<dbReference type="SUPFAM" id="SSF51905">
    <property type="entry name" value="FAD/NAD(P)-binding domain"/>
    <property type="match status" value="1"/>
</dbReference>
<dbReference type="Gene3D" id="3.50.50.60">
    <property type="entry name" value="FAD/NAD(P)-binding domain"/>
    <property type="match status" value="1"/>
</dbReference>
<name>A0A1I5PS80_9GAMM</name>
<proteinExistence type="inferred from homology"/>
<dbReference type="Proteomes" id="UP000182692">
    <property type="component" value="Unassembled WGS sequence"/>
</dbReference>
<keyword evidence="4" id="KW-0560">Oxidoreductase</keyword>
<dbReference type="InterPro" id="IPR036188">
    <property type="entry name" value="FAD/NAD-bd_sf"/>
</dbReference>
<evidence type="ECO:0000256" key="2">
    <source>
        <dbReference type="ARBA" id="ARBA00022630"/>
    </source>
</evidence>
<evidence type="ECO:0000259" key="6">
    <source>
        <dbReference type="Pfam" id="PF01266"/>
    </source>
</evidence>
<keyword evidence="2" id="KW-0285">Flavoprotein</keyword>
<dbReference type="GO" id="GO:0005737">
    <property type="term" value="C:cytoplasm"/>
    <property type="evidence" value="ECO:0007669"/>
    <property type="project" value="TreeGrafter"/>
</dbReference>
<organism evidence="7 8">
    <name type="scientific">Enterovibrio norvegicus DSM 15893</name>
    <dbReference type="NCBI Taxonomy" id="1121869"/>
    <lineage>
        <taxon>Bacteria</taxon>
        <taxon>Pseudomonadati</taxon>
        <taxon>Pseudomonadota</taxon>
        <taxon>Gammaproteobacteria</taxon>
        <taxon>Vibrionales</taxon>
        <taxon>Vibrionaceae</taxon>
        <taxon>Enterovibrio</taxon>
    </lineage>
</organism>
<evidence type="ECO:0000313" key="8">
    <source>
        <dbReference type="Proteomes" id="UP000182692"/>
    </source>
</evidence>
<evidence type="ECO:0000256" key="3">
    <source>
        <dbReference type="ARBA" id="ARBA00022827"/>
    </source>
</evidence>
<dbReference type="Pfam" id="PF01266">
    <property type="entry name" value="DAO"/>
    <property type="match status" value="1"/>
</dbReference>
<evidence type="ECO:0000256" key="5">
    <source>
        <dbReference type="ARBA" id="ARBA00037941"/>
    </source>
</evidence>
<comment type="similarity">
    <text evidence="5">Belongs to the L2HGDH family.</text>
</comment>
<gene>
    <name evidence="7" type="ORF">SAMN03084138_02020</name>
</gene>
<evidence type="ECO:0000313" key="7">
    <source>
        <dbReference type="EMBL" id="SFP36843.1"/>
    </source>
</evidence>
<dbReference type="AlphaFoldDB" id="A0A1I5PS80"/>
<reference evidence="7 8" key="1">
    <citation type="submission" date="2016-10" db="EMBL/GenBank/DDBJ databases">
        <authorList>
            <person name="de Groot N.N."/>
        </authorList>
    </citation>
    <scope>NUCLEOTIDE SEQUENCE [LARGE SCALE GENOMIC DNA]</scope>
    <source>
        <strain evidence="7 8">DSM 15893</strain>
    </source>
</reference>
<accession>A0A1I5PS80</accession>
<dbReference type="InterPro" id="IPR006076">
    <property type="entry name" value="FAD-dep_OxRdtase"/>
</dbReference>
<dbReference type="PANTHER" id="PTHR43104">
    <property type="entry name" value="L-2-HYDROXYGLUTARATE DEHYDROGENASE, MITOCHONDRIAL"/>
    <property type="match status" value="1"/>
</dbReference>
<evidence type="ECO:0000256" key="1">
    <source>
        <dbReference type="ARBA" id="ARBA00001974"/>
    </source>
</evidence>
<dbReference type="NCBIfam" id="NF008726">
    <property type="entry name" value="PRK11728.1"/>
    <property type="match status" value="1"/>
</dbReference>
<dbReference type="RefSeq" id="WP_074926884.1">
    <property type="nucleotide sequence ID" value="NZ_FOWR01000013.1"/>
</dbReference>
<dbReference type="STRING" id="1121869.SAMN03084138_02020"/>
<evidence type="ECO:0000256" key="4">
    <source>
        <dbReference type="ARBA" id="ARBA00023002"/>
    </source>
</evidence>
<feature type="domain" description="FAD dependent oxidoreductase" evidence="6">
    <location>
        <begin position="5"/>
        <end position="392"/>
    </location>
</feature>
<keyword evidence="3" id="KW-0274">FAD</keyword>
<comment type="cofactor">
    <cofactor evidence="1">
        <name>FAD</name>
        <dbReference type="ChEBI" id="CHEBI:57692"/>
    </cofactor>
</comment>
<sequence length="399" mass="43891">MISCDYLIVGAGIVGLSVANELQQRHPDKRIVVVDKEPAVASHQTGRNSGVIHAGVYYTPGSLKARFCTEGNIAIKAFCQLHDIAFEACGKLLVATNDIELTRMQALIARAEQNGLAFEVLDANELQKREPNVKGVGAIFVPSTGIVSYREICQKLHQLIEENGGQVHLDSPVSYLKETDDGVTAVAGDHTFHADRIVACCGVMSDRIVRLLGETPDFQIIPFRGDYFQLPPQHNTIINSLIYPIPDPALPFLGVHLTKMIDGSVTVGPNAVLSFAREGYDRTSFNMPDTMDMLGFPGFYNVIRRNFRSAIKELRNGLWKSGYLKEVQKYCPSLTNDDLNTYPSGIRAQAVYQNGDLVDDFLFHQTKRALVVCNAPSPAATSCFPIARYIVDTLEKAGD</sequence>
<dbReference type="EMBL" id="FOWR01000013">
    <property type="protein sequence ID" value="SFP36843.1"/>
    <property type="molecule type" value="Genomic_DNA"/>
</dbReference>
<dbReference type="GO" id="GO:0047545">
    <property type="term" value="F:(S)-2-hydroxyglutarate dehydrogenase activity"/>
    <property type="evidence" value="ECO:0007669"/>
    <property type="project" value="TreeGrafter"/>
</dbReference>